<feature type="domain" description="SCP" evidence="2">
    <location>
        <begin position="42"/>
        <end position="130"/>
    </location>
</feature>
<dbReference type="Gene3D" id="3.40.33.10">
    <property type="entry name" value="CAP"/>
    <property type="match status" value="1"/>
</dbReference>
<dbReference type="PANTHER" id="PTHR31157">
    <property type="entry name" value="SCP DOMAIN-CONTAINING PROTEIN"/>
    <property type="match status" value="1"/>
</dbReference>
<organism evidence="3 4">
    <name type="scientific">Mycoemilia scoparia</name>
    <dbReference type="NCBI Taxonomy" id="417184"/>
    <lineage>
        <taxon>Eukaryota</taxon>
        <taxon>Fungi</taxon>
        <taxon>Fungi incertae sedis</taxon>
        <taxon>Zoopagomycota</taxon>
        <taxon>Kickxellomycotina</taxon>
        <taxon>Kickxellomycetes</taxon>
        <taxon>Kickxellales</taxon>
        <taxon>Kickxellaceae</taxon>
        <taxon>Mycoemilia</taxon>
    </lineage>
</organism>
<evidence type="ECO:0000259" key="2">
    <source>
        <dbReference type="Pfam" id="PF00188"/>
    </source>
</evidence>
<dbReference type="SUPFAM" id="SSF55797">
    <property type="entry name" value="PR-1-like"/>
    <property type="match status" value="1"/>
</dbReference>
<evidence type="ECO:0000256" key="1">
    <source>
        <dbReference type="SAM" id="MobiDB-lite"/>
    </source>
</evidence>
<dbReference type="InterPro" id="IPR035940">
    <property type="entry name" value="CAP_sf"/>
</dbReference>
<dbReference type="InterPro" id="IPR014044">
    <property type="entry name" value="CAP_dom"/>
</dbReference>
<evidence type="ECO:0000313" key="3">
    <source>
        <dbReference type="EMBL" id="KAJ1918762.1"/>
    </source>
</evidence>
<protein>
    <recommendedName>
        <fullName evidence="2">SCP domain-containing protein</fullName>
    </recommendedName>
</protein>
<feature type="compositionally biased region" description="Polar residues" evidence="1">
    <location>
        <begin position="154"/>
        <end position="189"/>
    </location>
</feature>
<evidence type="ECO:0000313" key="4">
    <source>
        <dbReference type="Proteomes" id="UP001150538"/>
    </source>
</evidence>
<proteinExistence type="predicted"/>
<name>A0A9W8A5M7_9FUNG</name>
<feature type="region of interest" description="Disordered" evidence="1">
    <location>
        <begin position="140"/>
        <end position="213"/>
    </location>
</feature>
<dbReference type="AlphaFoldDB" id="A0A9W8A5M7"/>
<dbReference type="PANTHER" id="PTHR31157:SF1">
    <property type="entry name" value="SCP DOMAIN-CONTAINING PROTEIN"/>
    <property type="match status" value="1"/>
</dbReference>
<dbReference type="EMBL" id="JANBPU010000038">
    <property type="protein sequence ID" value="KAJ1918762.1"/>
    <property type="molecule type" value="Genomic_DNA"/>
</dbReference>
<comment type="caution">
    <text evidence="3">The sequence shown here is derived from an EMBL/GenBank/DDBJ whole genome shotgun (WGS) entry which is preliminary data.</text>
</comment>
<gene>
    <name evidence="3" type="ORF">H4219_002381</name>
</gene>
<dbReference type="Proteomes" id="UP001150538">
    <property type="component" value="Unassembled WGS sequence"/>
</dbReference>
<sequence length="213" mass="23241">MIALLSAVSVRSQSNGSSDKMTDKEIDEMVCQIIGLRPQGAKLLVSDALTKAAQVQADYMLKIDQMTHDNNEAGPFDQRQKDSGLDNWGGGAENVATSDSVNQVMGQWKNSPKHMQNMQNTDYNVVGVAKNGKYWAQEFAKDTSSPPKGREVQCNGQKNNRGFTKNGGSSDSQEQESTGPESQGDNNSPHVPECNAPQNDDEEGTNNYSVTWH</sequence>
<reference evidence="3" key="1">
    <citation type="submission" date="2022-07" db="EMBL/GenBank/DDBJ databases">
        <title>Phylogenomic reconstructions and comparative analyses of Kickxellomycotina fungi.</title>
        <authorList>
            <person name="Reynolds N.K."/>
            <person name="Stajich J.E."/>
            <person name="Barry K."/>
            <person name="Grigoriev I.V."/>
            <person name="Crous P."/>
            <person name="Smith M.E."/>
        </authorList>
    </citation>
    <scope>NUCLEOTIDE SEQUENCE</scope>
    <source>
        <strain evidence="3">NBRC 100468</strain>
    </source>
</reference>
<accession>A0A9W8A5M7</accession>
<dbReference type="OrthoDB" id="568194at2759"/>
<dbReference type="CDD" id="cd05379">
    <property type="entry name" value="CAP_bacterial"/>
    <property type="match status" value="1"/>
</dbReference>
<keyword evidence="4" id="KW-1185">Reference proteome</keyword>
<feature type="region of interest" description="Disordered" evidence="1">
    <location>
        <begin position="72"/>
        <end position="93"/>
    </location>
</feature>
<dbReference type="Pfam" id="PF00188">
    <property type="entry name" value="CAP"/>
    <property type="match status" value="1"/>
</dbReference>